<evidence type="ECO:0000256" key="6">
    <source>
        <dbReference type="ARBA" id="ARBA00022989"/>
    </source>
</evidence>
<feature type="transmembrane region" description="Helical" evidence="8">
    <location>
        <begin position="175"/>
        <end position="198"/>
    </location>
</feature>
<dbReference type="CDD" id="cd17358">
    <property type="entry name" value="MFS_GLUT6_8_Class3_like"/>
    <property type="match status" value="1"/>
</dbReference>
<dbReference type="InterPro" id="IPR044775">
    <property type="entry name" value="MFS_ERD6/Tret1-like"/>
</dbReference>
<keyword evidence="5 8" id="KW-0812">Transmembrane</keyword>
<feature type="transmembrane region" description="Helical" evidence="8">
    <location>
        <begin position="450"/>
        <end position="469"/>
    </location>
</feature>
<evidence type="ECO:0000313" key="10">
    <source>
        <dbReference type="EMBL" id="GAY58807.1"/>
    </source>
</evidence>
<feature type="transmembrane region" description="Helical" evidence="8">
    <location>
        <begin position="145"/>
        <end position="163"/>
    </location>
</feature>
<feature type="transmembrane region" description="Helical" evidence="8">
    <location>
        <begin position="475"/>
        <end position="496"/>
    </location>
</feature>
<dbReference type="PRINTS" id="PR00171">
    <property type="entry name" value="SUGRTRNSPORT"/>
</dbReference>
<feature type="domain" description="Major facilitator superfamily (MFS) profile" evidence="9">
    <location>
        <begin position="50"/>
        <end position="503"/>
    </location>
</feature>
<evidence type="ECO:0000256" key="2">
    <source>
        <dbReference type="ARBA" id="ARBA00010992"/>
    </source>
</evidence>
<feature type="transmembrane region" description="Helical" evidence="8">
    <location>
        <begin position="413"/>
        <end position="438"/>
    </location>
</feature>
<name>A0A2H5Q2D5_CITUN</name>
<feature type="transmembrane region" description="Helical" evidence="8">
    <location>
        <begin position="289"/>
        <end position="312"/>
    </location>
</feature>
<gene>
    <name evidence="10" type="ORF">CUMW_189700</name>
</gene>
<keyword evidence="7 8" id="KW-0472">Membrane</keyword>
<dbReference type="InterPro" id="IPR005829">
    <property type="entry name" value="Sugar_transporter_CS"/>
</dbReference>
<keyword evidence="3" id="KW-0813">Transport</keyword>
<dbReference type="Pfam" id="PF00083">
    <property type="entry name" value="Sugar_tr"/>
    <property type="match status" value="1"/>
</dbReference>
<dbReference type="GO" id="GO:0051119">
    <property type="term" value="F:sugar transmembrane transporter activity"/>
    <property type="evidence" value="ECO:0007669"/>
    <property type="project" value="InterPro"/>
</dbReference>
<evidence type="ECO:0000313" key="11">
    <source>
        <dbReference type="Proteomes" id="UP000236630"/>
    </source>
</evidence>
<dbReference type="InterPro" id="IPR050549">
    <property type="entry name" value="MFS_Trehalose_Transporter"/>
</dbReference>
<dbReference type="PANTHER" id="PTHR48021">
    <property type="match status" value="1"/>
</dbReference>
<dbReference type="STRING" id="55188.A0A2H5Q2D5"/>
<proteinExistence type="inferred from homology"/>
<evidence type="ECO:0000256" key="1">
    <source>
        <dbReference type="ARBA" id="ARBA00004141"/>
    </source>
</evidence>
<keyword evidence="11" id="KW-1185">Reference proteome</keyword>
<dbReference type="PROSITE" id="PS00217">
    <property type="entry name" value="SUGAR_TRANSPORT_2"/>
    <property type="match status" value="1"/>
</dbReference>
<feature type="transmembrane region" description="Helical" evidence="8">
    <location>
        <begin position="79"/>
        <end position="103"/>
    </location>
</feature>
<comment type="similarity">
    <text evidence="2">Belongs to the major facilitator superfamily. Sugar transporter (TC 2.A.1.1) family.</text>
</comment>
<keyword evidence="4" id="KW-0762">Sugar transport</keyword>
<dbReference type="Proteomes" id="UP000236630">
    <property type="component" value="Unassembled WGS sequence"/>
</dbReference>
<dbReference type="Gene3D" id="1.20.1250.20">
    <property type="entry name" value="MFS general substrate transporter like domains"/>
    <property type="match status" value="1"/>
</dbReference>
<protein>
    <recommendedName>
        <fullName evidence="9">Major facilitator superfamily (MFS) profile domain-containing protein</fullName>
    </recommendedName>
</protein>
<dbReference type="SUPFAM" id="SSF103473">
    <property type="entry name" value="MFS general substrate transporter"/>
    <property type="match status" value="1"/>
</dbReference>
<evidence type="ECO:0000259" key="9">
    <source>
        <dbReference type="PROSITE" id="PS50850"/>
    </source>
</evidence>
<comment type="caution">
    <text evidence="10">The sequence shown here is derived from an EMBL/GenBank/DDBJ whole genome shotgun (WGS) entry which is preliminary data.</text>
</comment>
<evidence type="ECO:0000256" key="8">
    <source>
        <dbReference type="SAM" id="Phobius"/>
    </source>
</evidence>
<comment type="subcellular location">
    <subcellularLocation>
        <location evidence="1">Membrane</location>
        <topology evidence="1">Multi-pass membrane protein</topology>
    </subcellularLocation>
</comment>
<organism evidence="10 11">
    <name type="scientific">Citrus unshiu</name>
    <name type="common">Satsuma mandarin</name>
    <name type="synonym">Citrus nobilis var. unshiu</name>
    <dbReference type="NCBI Taxonomy" id="55188"/>
    <lineage>
        <taxon>Eukaryota</taxon>
        <taxon>Viridiplantae</taxon>
        <taxon>Streptophyta</taxon>
        <taxon>Embryophyta</taxon>
        <taxon>Tracheophyta</taxon>
        <taxon>Spermatophyta</taxon>
        <taxon>Magnoliopsida</taxon>
        <taxon>eudicotyledons</taxon>
        <taxon>Gunneridae</taxon>
        <taxon>Pentapetalae</taxon>
        <taxon>rosids</taxon>
        <taxon>malvids</taxon>
        <taxon>Sapindales</taxon>
        <taxon>Rutaceae</taxon>
        <taxon>Aurantioideae</taxon>
        <taxon>Citrus</taxon>
    </lineage>
</organism>
<dbReference type="PANTHER" id="PTHR48021:SF93">
    <property type="entry name" value="SUGAR TRANSPORTER ERD6-LIKE 1-RELATED"/>
    <property type="match status" value="1"/>
</dbReference>
<dbReference type="EMBL" id="BDQV01000192">
    <property type="protein sequence ID" value="GAY58807.1"/>
    <property type="molecule type" value="Genomic_DNA"/>
</dbReference>
<accession>A0A2H5Q2D5</accession>
<keyword evidence="6 8" id="KW-1133">Transmembrane helix</keyword>
<dbReference type="GO" id="GO:0016020">
    <property type="term" value="C:membrane"/>
    <property type="evidence" value="ECO:0007669"/>
    <property type="project" value="UniProtKB-SubCell"/>
</dbReference>
<reference evidence="10 11" key="1">
    <citation type="journal article" date="2017" name="Front. Genet.">
        <title>Draft sequencing of the heterozygous diploid genome of Satsuma (Citrus unshiu Marc.) using a hybrid assembly approach.</title>
        <authorList>
            <person name="Shimizu T."/>
            <person name="Tanizawa Y."/>
            <person name="Mochizuki T."/>
            <person name="Nagasaki H."/>
            <person name="Yoshioka T."/>
            <person name="Toyoda A."/>
            <person name="Fujiyama A."/>
            <person name="Kaminuma E."/>
            <person name="Nakamura Y."/>
        </authorList>
    </citation>
    <scope>NUCLEOTIDE SEQUENCE [LARGE SCALE GENOMIC DNA]</scope>
    <source>
        <strain evidence="11">cv. Miyagawa wase</strain>
    </source>
</reference>
<sequence length="522" mass="56738">MERQISVEEGLLAKPYQNYGTTSDCGDTASLPSIRNSSGSDATTAVVVFSTLVAVSGSFCYGIAVGYSSPAEAGIVEDLGLSIAAYSVFGSIMTIGGMLGAILSGKIADIFGRRNVMWLSELICTLGWLAIAFAKDALWLDSGRLLIGFGAGIISYVIPIYVAEISPKDFRGVFTAFHQVTLYHNLMNTFGCSLAYFFGNVIPWRILALIGVIPCVLQLIGLFFIPESPRWLVKIGKEKEFETTLQNLRGKGADISQEAAEIRDHIEISQKHSEARLLNLFQRRYANSLIIGVGLMLLQQFGGASAMAYYTISIFEKAGASGSIGSRGIAIIQIPAVIAGVLLMDKAGRKPLLMVITTSRTLFKMFDFVDQRGYENGYQYLQISACGMAFGCFLIGLSFYLKEVKNMNDAAHILVLVGFMGCSAFNSIGLAGIPFIIMSEIFPINVKASAGSLVILICWSCSWIVTYTFNFMMQWSSAGTFFIFSGIGFFTVLFVAKIVPETKGRTLEEIQDSIITSFAGLR</sequence>
<dbReference type="PROSITE" id="PS00216">
    <property type="entry name" value="SUGAR_TRANSPORT_1"/>
    <property type="match status" value="2"/>
</dbReference>
<feature type="transmembrane region" description="Helical" evidence="8">
    <location>
        <begin position="115"/>
        <end position="133"/>
    </location>
</feature>
<feature type="transmembrane region" description="Helical" evidence="8">
    <location>
        <begin position="204"/>
        <end position="225"/>
    </location>
</feature>
<evidence type="ECO:0000256" key="3">
    <source>
        <dbReference type="ARBA" id="ARBA00022448"/>
    </source>
</evidence>
<dbReference type="InterPro" id="IPR003663">
    <property type="entry name" value="Sugar/inositol_transpt"/>
</dbReference>
<feature type="transmembrane region" description="Helical" evidence="8">
    <location>
        <begin position="45"/>
        <end position="67"/>
    </location>
</feature>
<dbReference type="InterPro" id="IPR020846">
    <property type="entry name" value="MFS_dom"/>
</dbReference>
<feature type="transmembrane region" description="Helical" evidence="8">
    <location>
        <begin position="324"/>
        <end position="344"/>
    </location>
</feature>
<dbReference type="PROSITE" id="PS50850">
    <property type="entry name" value="MFS"/>
    <property type="match status" value="1"/>
</dbReference>
<evidence type="ECO:0000256" key="5">
    <source>
        <dbReference type="ARBA" id="ARBA00022692"/>
    </source>
</evidence>
<dbReference type="InterPro" id="IPR005828">
    <property type="entry name" value="MFS_sugar_transport-like"/>
</dbReference>
<evidence type="ECO:0000256" key="7">
    <source>
        <dbReference type="ARBA" id="ARBA00023136"/>
    </source>
</evidence>
<feature type="transmembrane region" description="Helical" evidence="8">
    <location>
        <begin position="380"/>
        <end position="401"/>
    </location>
</feature>
<dbReference type="InterPro" id="IPR036259">
    <property type="entry name" value="MFS_trans_sf"/>
</dbReference>
<dbReference type="AlphaFoldDB" id="A0A2H5Q2D5"/>
<evidence type="ECO:0000256" key="4">
    <source>
        <dbReference type="ARBA" id="ARBA00022597"/>
    </source>
</evidence>